<dbReference type="AlphaFoldDB" id="A0A1M5FSH3"/>
<organism evidence="2 3">
    <name type="scientific">Flavisolibacter ginsengisoli DSM 18119</name>
    <dbReference type="NCBI Taxonomy" id="1121884"/>
    <lineage>
        <taxon>Bacteria</taxon>
        <taxon>Pseudomonadati</taxon>
        <taxon>Bacteroidota</taxon>
        <taxon>Chitinophagia</taxon>
        <taxon>Chitinophagales</taxon>
        <taxon>Chitinophagaceae</taxon>
        <taxon>Flavisolibacter</taxon>
    </lineage>
</organism>
<protein>
    <submittedName>
        <fullName evidence="2">Gliding motility-associated C-terminal domain-containing protein</fullName>
    </submittedName>
</protein>
<evidence type="ECO:0000313" key="2">
    <source>
        <dbReference type="EMBL" id="SHF94142.1"/>
    </source>
</evidence>
<dbReference type="PANTHER" id="PTHR42754">
    <property type="entry name" value="ENDOGLUCANASE"/>
    <property type="match status" value="1"/>
</dbReference>
<gene>
    <name evidence="2" type="ORF">SAMN02745131_03920</name>
</gene>
<dbReference type="EMBL" id="FQUU01000024">
    <property type="protein sequence ID" value="SHF94142.1"/>
    <property type="molecule type" value="Genomic_DNA"/>
</dbReference>
<reference evidence="2 3" key="1">
    <citation type="submission" date="2016-11" db="EMBL/GenBank/DDBJ databases">
        <authorList>
            <person name="Jaros S."/>
            <person name="Januszkiewicz K."/>
            <person name="Wedrychowicz H."/>
        </authorList>
    </citation>
    <scope>NUCLEOTIDE SEQUENCE [LARGE SCALE GENOMIC DNA]</scope>
    <source>
        <strain evidence="2 3">DSM 18119</strain>
    </source>
</reference>
<dbReference type="Proteomes" id="UP000184048">
    <property type="component" value="Unassembled WGS sequence"/>
</dbReference>
<sequence>MIRSLILFFSIQILSLGSFAQVAVKDCNPGYFIKSYRSSESKIEAQGFCVLKNNHSITVGLSPNDDVNDNSDAFLLKVDGNGNKLLEKVYGGTGHQSFSKILGSGDGNLVAAGIETLGQDFSFFITRLDTSANVLWKRSYAFTLGVNFAITDLQEDRDGSIYMTCFYVADGLSFYDRVMYIKFDANGNVRYAKSFKPPGEINDFFPYSFLIDGDYTYITGNYHSYYHYDGFLMKIKNATGELLWAKNYDFNGGGAIFFQVFPYKNQLCIIGNNDVYETDTSIILLCDTSGKVQNTHYMQGDDRRQGKAIMDASGDITWLNYNFRYSSVNPIHLNITKMNPAKGVTWSRNFNQLPRMREITGVGYASDSTLIFSGQHLDTINELKIFSGRLSPSGELACEPETVQVRFGEGTSIAKDLKLEVRDYTFTEVFKSWVIIENRIDKVDTFCYQKNNCTFLKLYAPDTLCKTGDTLSVVISKDADCISTPTFMYDASMVKLLNSTSFQGKFVFLKQGVTTIKCFILAGCALLEDSVTVYYLPSPGQVSLGKDTSLCKDNTVQLKAGEGYVSYLWQDGSAGSVYLVTVPGIYHVRVTDACGNSFMDTVKVIEAPPISFDLGPDRTKCNIDTLHLSAPPGFLNYKWSNNYNISSTISQNVVVNPLMDTAYYIKAEKSPGCFAYDTVRITVNHSSAIDLGTDKSFCSGDSVVFDAGGGFKDYRWSTGTRTQLLTVNSMGSYTVVATNSDGCKSYDTVKVLAVYANPVVSLDHSNTLCMGSSRILNAGSFSSYKWSDGSTARTLEVNHTGIYAVDVQDAHGCKGSDTTIITELLPVPGNFLPADTAICSYGSLTLKPIHLYNSYIWSNNATASSITITQPGRYWLQVKDVNQCIGRDTILVNVKDCMTGFYIPTAFTPDGDGKNDAFRPLLFGRVKKYSFTVYNRWGQVVFQSSELGKGWNGTYASSQQDSNVFAWICTYQFEGQEVKAEKGTVVLIR</sequence>
<keyword evidence="1" id="KW-0732">Signal</keyword>
<name>A0A1M5FSH3_9BACT</name>
<feature type="chain" id="PRO_5013382038" evidence="1">
    <location>
        <begin position="21"/>
        <end position="989"/>
    </location>
</feature>
<dbReference type="STRING" id="1121884.SAMN02745131_03920"/>
<dbReference type="PANTHER" id="PTHR42754:SF1">
    <property type="entry name" value="LIPOPROTEIN"/>
    <property type="match status" value="1"/>
</dbReference>
<dbReference type="RefSeq" id="WP_072837036.1">
    <property type="nucleotide sequence ID" value="NZ_FQUU01000024.1"/>
</dbReference>
<accession>A0A1M5FSH3</accession>
<dbReference type="Pfam" id="PF13585">
    <property type="entry name" value="CHU_C"/>
    <property type="match status" value="1"/>
</dbReference>
<keyword evidence="3" id="KW-1185">Reference proteome</keyword>
<evidence type="ECO:0000313" key="3">
    <source>
        <dbReference type="Proteomes" id="UP000184048"/>
    </source>
</evidence>
<proteinExistence type="predicted"/>
<dbReference type="InterPro" id="IPR026341">
    <property type="entry name" value="T9SS_type_B"/>
</dbReference>
<dbReference type="NCBIfam" id="TIGR04131">
    <property type="entry name" value="Bac_Flav_CTERM"/>
    <property type="match status" value="1"/>
</dbReference>
<dbReference type="OrthoDB" id="9765926at2"/>
<evidence type="ECO:0000256" key="1">
    <source>
        <dbReference type="SAM" id="SignalP"/>
    </source>
</evidence>
<feature type="signal peptide" evidence="1">
    <location>
        <begin position="1"/>
        <end position="20"/>
    </location>
</feature>